<evidence type="ECO:0000256" key="3">
    <source>
        <dbReference type="ARBA" id="ARBA00022692"/>
    </source>
</evidence>
<dbReference type="GO" id="GO:0005886">
    <property type="term" value="C:plasma membrane"/>
    <property type="evidence" value="ECO:0007669"/>
    <property type="project" value="TreeGrafter"/>
</dbReference>
<gene>
    <name evidence="8" type="ORF">JD292_06095</name>
</gene>
<evidence type="ECO:0000256" key="2">
    <source>
        <dbReference type="ARBA" id="ARBA00009399"/>
    </source>
</evidence>
<evidence type="ECO:0000313" key="8">
    <source>
        <dbReference type="EMBL" id="MBK0421641.1"/>
    </source>
</evidence>
<feature type="transmembrane region" description="Helical" evidence="6">
    <location>
        <begin position="64"/>
        <end position="82"/>
    </location>
</feature>
<reference evidence="8" key="1">
    <citation type="submission" date="2020-12" db="EMBL/GenBank/DDBJ databases">
        <title>Leucobacter sp. CAS2, isolated from Chromium sludge.</title>
        <authorList>
            <person name="Xu Z."/>
        </authorList>
    </citation>
    <scope>NUCLEOTIDE SEQUENCE</scope>
    <source>
        <strain evidence="8">CSA2</strain>
    </source>
</reference>
<feature type="domain" description="GtrA/DPMS transmembrane" evidence="7">
    <location>
        <begin position="8"/>
        <end position="128"/>
    </location>
</feature>
<keyword evidence="4 6" id="KW-1133">Transmembrane helix</keyword>
<comment type="similarity">
    <text evidence="2">Belongs to the GtrA family.</text>
</comment>
<comment type="subcellular location">
    <subcellularLocation>
        <location evidence="1">Membrane</location>
        <topology evidence="1">Multi-pass membrane protein</topology>
    </subcellularLocation>
</comment>
<keyword evidence="3 6" id="KW-0812">Transmembrane</keyword>
<feature type="transmembrane region" description="Helical" evidence="6">
    <location>
        <begin position="35"/>
        <end position="52"/>
    </location>
</feature>
<comment type="caution">
    <text evidence="8">The sequence shown here is derived from an EMBL/GenBank/DDBJ whole genome shotgun (WGS) entry which is preliminary data.</text>
</comment>
<feature type="transmembrane region" description="Helical" evidence="6">
    <location>
        <begin position="7"/>
        <end position="29"/>
    </location>
</feature>
<dbReference type="Proteomes" id="UP000618733">
    <property type="component" value="Unassembled WGS sequence"/>
</dbReference>
<keyword evidence="5 6" id="KW-0472">Membrane</keyword>
<dbReference type="InterPro" id="IPR051401">
    <property type="entry name" value="GtrA_CellWall_Glycosyl"/>
</dbReference>
<dbReference type="Pfam" id="PF04138">
    <property type="entry name" value="GtrA_DPMS_TM"/>
    <property type="match status" value="1"/>
</dbReference>
<evidence type="ECO:0000256" key="5">
    <source>
        <dbReference type="ARBA" id="ARBA00023136"/>
    </source>
</evidence>
<accession>A0A934UXI8</accession>
<evidence type="ECO:0000256" key="1">
    <source>
        <dbReference type="ARBA" id="ARBA00004141"/>
    </source>
</evidence>
<dbReference type="AlphaFoldDB" id="A0A934UXI8"/>
<dbReference type="GO" id="GO:0000271">
    <property type="term" value="P:polysaccharide biosynthetic process"/>
    <property type="evidence" value="ECO:0007669"/>
    <property type="project" value="InterPro"/>
</dbReference>
<dbReference type="PANTHER" id="PTHR38459:SF1">
    <property type="entry name" value="PROPHAGE BACTOPRENOL-LINKED GLUCOSE TRANSLOCASE HOMOLOG"/>
    <property type="match status" value="1"/>
</dbReference>
<sequence length="139" mass="15185">MFRSSGFRFLLIGGINTAIDFGLLFLLTWAGLPVWAANMISTGVALTFSFFANRSFAFRSTQRGALQAVKFLGVTLFGLWALQPLVILGAEALLHGLLPAPIVLGIGKIAATVVSMLWNYFLYRHFVFPDGQKGADRES</sequence>
<evidence type="ECO:0000256" key="4">
    <source>
        <dbReference type="ARBA" id="ARBA00022989"/>
    </source>
</evidence>
<protein>
    <submittedName>
        <fullName evidence="8">GtrA family protein</fullName>
    </submittedName>
</protein>
<evidence type="ECO:0000313" key="9">
    <source>
        <dbReference type="Proteomes" id="UP000618733"/>
    </source>
</evidence>
<dbReference type="RefSeq" id="WP_200131848.1">
    <property type="nucleotide sequence ID" value="NZ_JAEHOI010000005.1"/>
</dbReference>
<dbReference type="PANTHER" id="PTHR38459">
    <property type="entry name" value="PROPHAGE BACTOPRENOL-LINKED GLUCOSE TRANSLOCASE HOMOLOG"/>
    <property type="match status" value="1"/>
</dbReference>
<proteinExistence type="inferred from homology"/>
<evidence type="ECO:0000256" key="6">
    <source>
        <dbReference type="SAM" id="Phobius"/>
    </source>
</evidence>
<feature type="transmembrane region" description="Helical" evidence="6">
    <location>
        <begin position="102"/>
        <end position="123"/>
    </location>
</feature>
<organism evidence="8 9">
    <name type="scientific">Leucobacter edaphi</name>
    <dbReference type="NCBI Taxonomy" id="2796472"/>
    <lineage>
        <taxon>Bacteria</taxon>
        <taxon>Bacillati</taxon>
        <taxon>Actinomycetota</taxon>
        <taxon>Actinomycetes</taxon>
        <taxon>Micrococcales</taxon>
        <taxon>Microbacteriaceae</taxon>
        <taxon>Leucobacter</taxon>
    </lineage>
</organism>
<evidence type="ECO:0000259" key="7">
    <source>
        <dbReference type="Pfam" id="PF04138"/>
    </source>
</evidence>
<dbReference type="InterPro" id="IPR007267">
    <property type="entry name" value="GtrA_DPMS_TM"/>
</dbReference>
<name>A0A934UXI8_9MICO</name>
<keyword evidence="9" id="KW-1185">Reference proteome</keyword>
<dbReference type="EMBL" id="JAEHOI010000005">
    <property type="protein sequence ID" value="MBK0421641.1"/>
    <property type="molecule type" value="Genomic_DNA"/>
</dbReference>